<feature type="signal peptide" evidence="8">
    <location>
        <begin position="1"/>
        <end position="21"/>
    </location>
</feature>
<dbReference type="InterPro" id="IPR013783">
    <property type="entry name" value="Ig-like_fold"/>
</dbReference>
<evidence type="ECO:0000259" key="10">
    <source>
        <dbReference type="Pfam" id="PF25183"/>
    </source>
</evidence>
<dbReference type="Gene3D" id="2.60.40.10">
    <property type="entry name" value="Immunoglobulins"/>
    <property type="match status" value="1"/>
</dbReference>
<keyword evidence="5 7" id="KW-0472">Membrane</keyword>
<keyword evidence="3 7" id="KW-1134">Transmembrane beta strand</keyword>
<dbReference type="EMBL" id="FOOT01000001">
    <property type="protein sequence ID" value="SFG04517.1"/>
    <property type="molecule type" value="Genomic_DNA"/>
</dbReference>
<evidence type="ECO:0000313" key="12">
    <source>
        <dbReference type="Proteomes" id="UP000198724"/>
    </source>
</evidence>
<proteinExistence type="inferred from homology"/>
<gene>
    <name evidence="11" type="ORF">SAMN05421739_101772</name>
</gene>
<evidence type="ECO:0000256" key="8">
    <source>
        <dbReference type="SAM" id="SignalP"/>
    </source>
</evidence>
<evidence type="ECO:0000256" key="6">
    <source>
        <dbReference type="ARBA" id="ARBA00023237"/>
    </source>
</evidence>
<dbReference type="STRING" id="1436961.SAMN05421739_101772"/>
<dbReference type="GO" id="GO:0015344">
    <property type="term" value="F:siderophore uptake transmembrane transporter activity"/>
    <property type="evidence" value="ECO:0007669"/>
    <property type="project" value="TreeGrafter"/>
</dbReference>
<keyword evidence="2 7" id="KW-0813">Transport</keyword>
<dbReference type="InterPro" id="IPR039426">
    <property type="entry name" value="TonB-dep_rcpt-like"/>
</dbReference>
<keyword evidence="8" id="KW-0732">Signal</keyword>
<comment type="subcellular location">
    <subcellularLocation>
        <location evidence="1 7">Cell outer membrane</location>
        <topology evidence="1 7">Multi-pass membrane protein</topology>
    </subcellularLocation>
</comment>
<dbReference type="InterPro" id="IPR057601">
    <property type="entry name" value="Oar-like_b-barrel"/>
</dbReference>
<dbReference type="InterPro" id="IPR012910">
    <property type="entry name" value="Plug_dom"/>
</dbReference>
<dbReference type="GO" id="GO:0009279">
    <property type="term" value="C:cell outer membrane"/>
    <property type="evidence" value="ECO:0007669"/>
    <property type="project" value="UniProtKB-SubCell"/>
</dbReference>
<evidence type="ECO:0000256" key="1">
    <source>
        <dbReference type="ARBA" id="ARBA00004571"/>
    </source>
</evidence>
<dbReference type="InterPro" id="IPR036942">
    <property type="entry name" value="Beta-barrel_TonB_sf"/>
</dbReference>
<feature type="domain" description="TonB-dependent transporter Oar-like beta-barrel" evidence="10">
    <location>
        <begin position="238"/>
        <end position="307"/>
    </location>
</feature>
<dbReference type="SUPFAM" id="SSF56935">
    <property type="entry name" value="Porins"/>
    <property type="match status" value="1"/>
</dbReference>
<keyword evidence="11" id="KW-0675">Receptor</keyword>
<evidence type="ECO:0000256" key="2">
    <source>
        <dbReference type="ARBA" id="ARBA00022448"/>
    </source>
</evidence>
<dbReference type="Pfam" id="PF25183">
    <property type="entry name" value="OMP_b-brl_4"/>
    <property type="match status" value="3"/>
</dbReference>
<keyword evidence="12" id="KW-1185">Reference proteome</keyword>
<name>A0A1I2NSA6_9BACT</name>
<feature type="domain" description="TonB-dependent transporter Oar-like beta-barrel" evidence="10">
    <location>
        <begin position="327"/>
        <end position="564"/>
    </location>
</feature>
<dbReference type="PANTHER" id="PTHR30069:SF46">
    <property type="entry name" value="OAR PROTEIN"/>
    <property type="match status" value="1"/>
</dbReference>
<dbReference type="InterPro" id="IPR037066">
    <property type="entry name" value="Plug_dom_sf"/>
</dbReference>
<reference evidence="12" key="1">
    <citation type="submission" date="2016-10" db="EMBL/GenBank/DDBJ databases">
        <authorList>
            <person name="Varghese N."/>
            <person name="Submissions S."/>
        </authorList>
    </citation>
    <scope>NUCLEOTIDE SEQUENCE [LARGE SCALE GENOMIC DNA]</scope>
    <source>
        <strain evidence="12">LP51</strain>
    </source>
</reference>
<feature type="chain" id="PRO_5011572253" evidence="8">
    <location>
        <begin position="22"/>
        <end position="1020"/>
    </location>
</feature>
<sequence length="1020" mass="112853">MRMRFLLLLLGYLIPMAAAFAQGAIEVTVLNPKLEPVPQVQITASNEAIGYSATRTTNSKGIATFSGLNTAGAYTILSAENETYTFVSSEPIILRSNFTRTVTLVLPFKREVALKGVTVYAPSTTRINLYNAEVSSEMRISEIRELPVEGRDVSRMLYRLPNVTQATGFFPEAPNVSINGANPLFNNYLIDGLDNNEQFLGGSRFNVPVGFVQNVSVLTNNYSAEFGNTGNGIINITSRSGSNKLQGEAFFLTRPGFLDASSPYAQRDLSGNQVKDGFQRYQAGFGVGGPILRDKTFYFLNYEHTTDLKDNILRSPALGVNETVRGKNHFNYLSGKIDHYWRQRFHSALRANVGIVGIGRQAGGLTGGLNFPSAASDQVRNSLNLASTNVYTSDNLTLETNLQYARFRWDYVQPENPTSPDVTVLGPTGETVAVLGHPGYAFESIQHTWQAQQKATWSRGSHTFKAGAEILSTDHALFGGGNPNGSYTVQLTQGQLESLRAANPGSGLSINDIPSDVLVTRYAVELRPTSFGKRQNVYTVYLEDQVQATERLNLNLGLRYDYDNLSKGGSSKGDVNNLAPRLSFNYQLTPNSTLRGGFGLFYDKILYTVYSDALQQNNNSDAFKKQLSYFVEQGILPADTDLDRVTFNGNLTVGQSNNAGLPYGYLQGPPAGSFASQRNLFSNERRILNPSGYDNPYTQQFSLGYQLQMAPHQLFYVDLVYNRGRNLFRTVNLNAPAAWDYNRSQEEGIARSSTWADETRPLPIYGDYALIEGERVEGVARNLVMTESGGESNYYAASFNLQKDKADDKFSYRLIYTLSYLENNTEDINFRAMDANNFEAEWGPSINDRRHVINAIYTYYPVQNLTLTVAALLQSGQPINRIPDASQYKVVDQGGNLVLNNNGEPIFTNDLNGDGSAFGDAYVGNSDRHPGEKRNSDRLPWSNTFDASVQYFIPFGADRSRGLEVRADVFNLFNAENLSGYSNNATQSNQIQVGPASSGVLVRRNAAPPRQFQFGVRYVF</sequence>
<dbReference type="Gene3D" id="2.170.130.10">
    <property type="entry name" value="TonB-dependent receptor, plug domain"/>
    <property type="match status" value="1"/>
</dbReference>
<dbReference type="Proteomes" id="UP000198724">
    <property type="component" value="Unassembled WGS sequence"/>
</dbReference>
<accession>A0A1I2NSA6</accession>
<dbReference type="OrthoDB" id="9768147at2"/>
<evidence type="ECO:0000256" key="3">
    <source>
        <dbReference type="ARBA" id="ARBA00022452"/>
    </source>
</evidence>
<dbReference type="PROSITE" id="PS52016">
    <property type="entry name" value="TONB_DEPENDENT_REC_3"/>
    <property type="match status" value="1"/>
</dbReference>
<protein>
    <submittedName>
        <fullName evidence="11">TonB-dependent Receptor Plug Domain</fullName>
    </submittedName>
</protein>
<evidence type="ECO:0000256" key="5">
    <source>
        <dbReference type="ARBA" id="ARBA00023136"/>
    </source>
</evidence>
<comment type="similarity">
    <text evidence="7">Belongs to the TonB-dependent receptor family.</text>
</comment>
<evidence type="ECO:0000256" key="4">
    <source>
        <dbReference type="ARBA" id="ARBA00022692"/>
    </source>
</evidence>
<evidence type="ECO:0000256" key="7">
    <source>
        <dbReference type="PROSITE-ProRule" id="PRU01360"/>
    </source>
</evidence>
<keyword evidence="6 7" id="KW-0998">Cell outer membrane</keyword>
<organism evidence="11 12">
    <name type="scientific">Pontibacter chinhatensis</name>
    <dbReference type="NCBI Taxonomy" id="1436961"/>
    <lineage>
        <taxon>Bacteria</taxon>
        <taxon>Pseudomonadati</taxon>
        <taxon>Bacteroidota</taxon>
        <taxon>Cytophagia</taxon>
        <taxon>Cytophagales</taxon>
        <taxon>Hymenobacteraceae</taxon>
        <taxon>Pontibacter</taxon>
    </lineage>
</organism>
<dbReference type="AlphaFoldDB" id="A0A1I2NSA6"/>
<feature type="domain" description="TonB-dependent transporter Oar-like beta-barrel" evidence="10">
    <location>
        <begin position="572"/>
        <end position="1013"/>
    </location>
</feature>
<evidence type="ECO:0000259" key="9">
    <source>
        <dbReference type="Pfam" id="PF07715"/>
    </source>
</evidence>
<dbReference type="GO" id="GO:0044718">
    <property type="term" value="P:siderophore transmembrane transport"/>
    <property type="evidence" value="ECO:0007669"/>
    <property type="project" value="TreeGrafter"/>
</dbReference>
<evidence type="ECO:0000313" key="11">
    <source>
        <dbReference type="EMBL" id="SFG04517.1"/>
    </source>
</evidence>
<dbReference type="Gene3D" id="2.40.170.20">
    <property type="entry name" value="TonB-dependent receptor, beta-barrel domain"/>
    <property type="match status" value="1"/>
</dbReference>
<keyword evidence="4 7" id="KW-0812">Transmembrane</keyword>
<feature type="domain" description="TonB-dependent receptor plug" evidence="9">
    <location>
        <begin position="150"/>
        <end position="230"/>
    </location>
</feature>
<dbReference type="PANTHER" id="PTHR30069">
    <property type="entry name" value="TONB-DEPENDENT OUTER MEMBRANE RECEPTOR"/>
    <property type="match status" value="1"/>
</dbReference>
<dbReference type="Pfam" id="PF07715">
    <property type="entry name" value="Plug"/>
    <property type="match status" value="1"/>
</dbReference>